<sequence length="361" mass="41114">MPASTSLGFAVATAPYRLERCRLQLKAAIYEHHELATAIIYLALKVSDLESRIRRFILCQGGAPPCRREALATKLETMQSESANRKRDLSDKVKEQELARKTVQRLSAQYFKLPCLALCGTVSTKLPRELRELVYKGIIGPEAVVPISQTILESGEAVLTPDECLLEHKHVLDREAVGKDFLAELTETCYRISAFRFTDYSHIKRFFDENRRICGLEPTQIVSKVHVPIGRPALDSYGDNYEIDEICQALRELARLKSGATIRVRLETRPWRDVWPPVHRPIPHRPVINIFPVLVELQELGYKIEASLDKDDCYVITTENTDFSVQGWIQRIDTWSGPQFPGGLEGRVVARAWDLTAYRIR</sequence>
<evidence type="ECO:0000313" key="2">
    <source>
        <dbReference type="Proteomes" id="UP000800094"/>
    </source>
</evidence>
<accession>A0A6A6IHW6</accession>
<dbReference type="AlphaFoldDB" id="A0A6A6IHW6"/>
<dbReference type="OrthoDB" id="3795413at2759"/>
<dbReference type="GeneID" id="54586569"/>
<protein>
    <submittedName>
        <fullName evidence="1">Uncharacterized protein</fullName>
    </submittedName>
</protein>
<dbReference type="EMBL" id="ML987194">
    <property type="protein sequence ID" value="KAF2250164.1"/>
    <property type="molecule type" value="Genomic_DNA"/>
</dbReference>
<organism evidence="1 2">
    <name type="scientific">Trematosphaeria pertusa</name>
    <dbReference type="NCBI Taxonomy" id="390896"/>
    <lineage>
        <taxon>Eukaryota</taxon>
        <taxon>Fungi</taxon>
        <taxon>Dikarya</taxon>
        <taxon>Ascomycota</taxon>
        <taxon>Pezizomycotina</taxon>
        <taxon>Dothideomycetes</taxon>
        <taxon>Pleosporomycetidae</taxon>
        <taxon>Pleosporales</taxon>
        <taxon>Massarineae</taxon>
        <taxon>Trematosphaeriaceae</taxon>
        <taxon>Trematosphaeria</taxon>
    </lineage>
</organism>
<reference evidence="1" key="1">
    <citation type="journal article" date="2020" name="Stud. Mycol.">
        <title>101 Dothideomycetes genomes: a test case for predicting lifestyles and emergence of pathogens.</title>
        <authorList>
            <person name="Haridas S."/>
            <person name="Albert R."/>
            <person name="Binder M."/>
            <person name="Bloem J."/>
            <person name="Labutti K."/>
            <person name="Salamov A."/>
            <person name="Andreopoulos B."/>
            <person name="Baker S."/>
            <person name="Barry K."/>
            <person name="Bills G."/>
            <person name="Bluhm B."/>
            <person name="Cannon C."/>
            <person name="Castanera R."/>
            <person name="Culley D."/>
            <person name="Daum C."/>
            <person name="Ezra D."/>
            <person name="Gonzalez J."/>
            <person name="Henrissat B."/>
            <person name="Kuo A."/>
            <person name="Liang C."/>
            <person name="Lipzen A."/>
            <person name="Lutzoni F."/>
            <person name="Magnuson J."/>
            <person name="Mondo S."/>
            <person name="Nolan M."/>
            <person name="Ohm R."/>
            <person name="Pangilinan J."/>
            <person name="Park H.-J."/>
            <person name="Ramirez L."/>
            <person name="Alfaro M."/>
            <person name="Sun H."/>
            <person name="Tritt A."/>
            <person name="Yoshinaga Y."/>
            <person name="Zwiers L.-H."/>
            <person name="Turgeon B."/>
            <person name="Goodwin S."/>
            <person name="Spatafora J."/>
            <person name="Crous P."/>
            <person name="Grigoriev I."/>
        </authorList>
    </citation>
    <scope>NUCLEOTIDE SEQUENCE</scope>
    <source>
        <strain evidence="1">CBS 122368</strain>
    </source>
</reference>
<proteinExistence type="predicted"/>
<gene>
    <name evidence="1" type="ORF">BU26DRAFT_564041</name>
</gene>
<name>A0A6A6IHW6_9PLEO</name>
<dbReference type="RefSeq" id="XP_033685168.1">
    <property type="nucleotide sequence ID" value="XM_033833239.1"/>
</dbReference>
<keyword evidence="2" id="KW-1185">Reference proteome</keyword>
<dbReference type="Proteomes" id="UP000800094">
    <property type="component" value="Unassembled WGS sequence"/>
</dbReference>
<evidence type="ECO:0000313" key="1">
    <source>
        <dbReference type="EMBL" id="KAF2250164.1"/>
    </source>
</evidence>